<proteinExistence type="predicted"/>
<gene>
    <name evidence="1" type="ORF">FB45DRAFT_851329</name>
</gene>
<evidence type="ECO:0000313" key="2">
    <source>
        <dbReference type="Proteomes" id="UP001221142"/>
    </source>
</evidence>
<organism evidence="1 2">
    <name type="scientific">Roridomyces roridus</name>
    <dbReference type="NCBI Taxonomy" id="1738132"/>
    <lineage>
        <taxon>Eukaryota</taxon>
        <taxon>Fungi</taxon>
        <taxon>Dikarya</taxon>
        <taxon>Basidiomycota</taxon>
        <taxon>Agaricomycotina</taxon>
        <taxon>Agaricomycetes</taxon>
        <taxon>Agaricomycetidae</taxon>
        <taxon>Agaricales</taxon>
        <taxon>Marasmiineae</taxon>
        <taxon>Mycenaceae</taxon>
        <taxon>Roridomyces</taxon>
    </lineage>
</organism>
<accession>A0AAD7F640</accession>
<evidence type="ECO:0000313" key="1">
    <source>
        <dbReference type="EMBL" id="KAJ7604123.1"/>
    </source>
</evidence>
<keyword evidence="2" id="KW-1185">Reference proteome</keyword>
<comment type="caution">
    <text evidence="1">The sequence shown here is derived from an EMBL/GenBank/DDBJ whole genome shotgun (WGS) entry which is preliminary data.</text>
</comment>
<dbReference type="Proteomes" id="UP001221142">
    <property type="component" value="Unassembled WGS sequence"/>
</dbReference>
<dbReference type="Gene3D" id="3.80.10.10">
    <property type="entry name" value="Ribonuclease Inhibitor"/>
    <property type="match status" value="1"/>
</dbReference>
<dbReference type="InterPro" id="IPR032675">
    <property type="entry name" value="LRR_dom_sf"/>
</dbReference>
<dbReference type="EMBL" id="JARKIF010000115">
    <property type="protein sequence ID" value="KAJ7604123.1"/>
    <property type="molecule type" value="Genomic_DNA"/>
</dbReference>
<dbReference type="SUPFAM" id="SSF52047">
    <property type="entry name" value="RNI-like"/>
    <property type="match status" value="1"/>
</dbReference>
<protein>
    <submittedName>
        <fullName evidence="1">Uncharacterized protein</fullName>
    </submittedName>
</protein>
<sequence length="674" mass="76582">MSGNSLPDEIISEILCPALRVPDDKFSDTSDISPFTEYIESPSAYLLVCKAWLRVSTPLLYNVVVLRSKAQAKALGRTLSENRDLGQFIKRLRVEGGYGPPMRVILQASTNISELCISLDIVFADNTTGLCHGLPLINPTRLILRDRPGRPSGNRSVCNLMNALVNAIPQWTRLSTLHLPCLLRRTHLLEALVRAKGLRTIVVPDATSALQLYNTTEIKTSRSLRSIQIEAEPNHWQLEVISSKPDLQRLVRWMKEPTAVQSLNGFPHIMPSSNPHFIPMERETEQVQAIVWSRILYFALDVPLMSEDFSRQTKLPGRLPLLLICRSLYTLALPWYYMHAKLTRLDNIVKFVNVLQTNPSLGPQILSIQGQVSRYMYWLFQTPLESDWGPMLLSYTPNLVQFKTTLEWGSDRFRESNAGISREAFAMLAECSGSTLQKLSVQIVHDPWNSEPTSPVLLAYFTNLRSLDLTSLHELVFDLNPEIVPFEGLPRLVDLRVCSRNASLILILSRMRLPSLRTVVFDNVSDEAAQCIISHGTKILELKYPVSDIWSKSIFVVCPRLQVLTLCNFFDTAKTAWSTVADFSSERVLSESLERLVFSGEFENNCEWDPVFTAIKAACFPKLRQIEVESCVWPTKERDIAKDCCVRWAEILKKEDISLTDKNGKKWRSRLQFK</sequence>
<name>A0AAD7F640_9AGAR</name>
<dbReference type="AlphaFoldDB" id="A0AAD7F640"/>
<reference evidence="1" key="1">
    <citation type="submission" date="2023-03" db="EMBL/GenBank/DDBJ databases">
        <title>Massive genome expansion in bonnet fungi (Mycena s.s.) driven by repeated elements and novel gene families across ecological guilds.</title>
        <authorList>
            <consortium name="Lawrence Berkeley National Laboratory"/>
            <person name="Harder C.B."/>
            <person name="Miyauchi S."/>
            <person name="Viragh M."/>
            <person name="Kuo A."/>
            <person name="Thoen E."/>
            <person name="Andreopoulos B."/>
            <person name="Lu D."/>
            <person name="Skrede I."/>
            <person name="Drula E."/>
            <person name="Henrissat B."/>
            <person name="Morin E."/>
            <person name="Kohler A."/>
            <person name="Barry K."/>
            <person name="LaButti K."/>
            <person name="Morin E."/>
            <person name="Salamov A."/>
            <person name="Lipzen A."/>
            <person name="Mereny Z."/>
            <person name="Hegedus B."/>
            <person name="Baldrian P."/>
            <person name="Stursova M."/>
            <person name="Weitz H."/>
            <person name="Taylor A."/>
            <person name="Grigoriev I.V."/>
            <person name="Nagy L.G."/>
            <person name="Martin F."/>
            <person name="Kauserud H."/>
        </authorList>
    </citation>
    <scope>NUCLEOTIDE SEQUENCE</scope>
    <source>
        <strain evidence="1">9284</strain>
    </source>
</reference>